<dbReference type="GO" id="GO:0005524">
    <property type="term" value="F:ATP binding"/>
    <property type="evidence" value="ECO:0007669"/>
    <property type="project" value="UniProtKB-UniRule"/>
</dbReference>
<comment type="function">
    <text evidence="6">Part of the phosphoribosylformylglycinamidine synthase complex involved in the purines biosynthetic pathway. Catalyzes the ATP-dependent conversion of formylglycinamide ribonucleotide (FGAR) and glutamine to yield formylglycinamidine ribonucleotide (FGAM) and glutamate. The FGAM synthase complex is composed of three subunits. PurQ produces an ammonia molecule by converting glutamine to glutamate. PurL transfers the ammonia molecule to FGAR to form FGAM in an ATP-dependent manner. PurS interacts with PurQ and PurL and is thought to assist in the transfer of the ammonia molecule from PurQ to PurL.</text>
</comment>
<dbReference type="OrthoDB" id="9799101at2"/>
<keyword evidence="8" id="KW-1185">Reference proteome</keyword>
<evidence type="ECO:0000256" key="3">
    <source>
        <dbReference type="ARBA" id="ARBA00022741"/>
    </source>
</evidence>
<protein>
    <recommendedName>
        <fullName evidence="6">Phosphoribosylformylglycinamidine synthase subunit PurS</fullName>
        <shortName evidence="6">FGAM synthase</shortName>
        <ecNumber evidence="6">6.3.5.3</ecNumber>
    </recommendedName>
    <alternativeName>
        <fullName evidence="6">Formylglycinamide ribonucleotide amidotransferase subunit III</fullName>
        <shortName evidence="6">FGAR amidotransferase III</shortName>
        <shortName evidence="6">FGAR-AT III</shortName>
    </alternativeName>
    <alternativeName>
        <fullName evidence="6">Phosphoribosylformylglycinamidine synthase subunit III</fullName>
    </alternativeName>
</protein>
<evidence type="ECO:0000256" key="2">
    <source>
        <dbReference type="ARBA" id="ARBA00022598"/>
    </source>
</evidence>
<evidence type="ECO:0000256" key="4">
    <source>
        <dbReference type="ARBA" id="ARBA00022755"/>
    </source>
</evidence>
<evidence type="ECO:0000256" key="6">
    <source>
        <dbReference type="HAMAP-Rule" id="MF_01926"/>
    </source>
</evidence>
<evidence type="ECO:0000313" key="7">
    <source>
        <dbReference type="EMBL" id="ADE57286.1"/>
    </source>
</evidence>
<dbReference type="UniPathway" id="UPA00074">
    <property type="reaction ID" value="UER00128"/>
</dbReference>
<keyword evidence="3 6" id="KW-0547">Nucleotide-binding</keyword>
<dbReference type="KEGG" id="aco:Amico_1163"/>
<name>D5EFF4_AMICL</name>
<dbReference type="eggNOG" id="COG1828">
    <property type="taxonomic scope" value="Bacteria"/>
</dbReference>
<keyword evidence="1 6" id="KW-0963">Cytoplasm</keyword>
<dbReference type="NCBIfam" id="TIGR00302">
    <property type="entry name" value="phosphoribosylformylglycinamidine synthase subunit PurS"/>
    <property type="match status" value="1"/>
</dbReference>
<evidence type="ECO:0000256" key="1">
    <source>
        <dbReference type="ARBA" id="ARBA00022490"/>
    </source>
</evidence>
<dbReference type="NCBIfam" id="NF004630">
    <property type="entry name" value="PRK05974.1"/>
    <property type="match status" value="1"/>
</dbReference>
<dbReference type="RefSeq" id="WP_013048549.1">
    <property type="nucleotide sequence ID" value="NC_014011.1"/>
</dbReference>
<comment type="subcellular location">
    <subcellularLocation>
        <location evidence="6">Cytoplasm</location>
    </subcellularLocation>
</comment>
<evidence type="ECO:0000313" key="8">
    <source>
        <dbReference type="Proteomes" id="UP000002366"/>
    </source>
</evidence>
<comment type="subunit">
    <text evidence="6">Part of the FGAM synthase complex composed of 1 PurL, 1 PurQ and 2 PurS subunits.</text>
</comment>
<accession>D5EFF4</accession>
<organism evidence="7 8">
    <name type="scientific">Aminobacterium colombiense (strain DSM 12261 / ALA-1)</name>
    <dbReference type="NCBI Taxonomy" id="572547"/>
    <lineage>
        <taxon>Bacteria</taxon>
        <taxon>Thermotogati</taxon>
        <taxon>Synergistota</taxon>
        <taxon>Synergistia</taxon>
        <taxon>Synergistales</taxon>
        <taxon>Aminobacteriaceae</taxon>
        <taxon>Aminobacterium</taxon>
    </lineage>
</organism>
<evidence type="ECO:0000256" key="5">
    <source>
        <dbReference type="ARBA" id="ARBA00022840"/>
    </source>
</evidence>
<dbReference type="EMBL" id="CP001997">
    <property type="protein sequence ID" value="ADE57286.1"/>
    <property type="molecule type" value="Genomic_DNA"/>
</dbReference>
<comment type="catalytic activity">
    <reaction evidence="6">
        <text>N(2)-formyl-N(1)-(5-phospho-beta-D-ribosyl)glycinamide + L-glutamine + ATP + H2O = 2-formamido-N(1)-(5-O-phospho-beta-D-ribosyl)acetamidine + L-glutamate + ADP + phosphate + H(+)</text>
        <dbReference type="Rhea" id="RHEA:17129"/>
        <dbReference type="ChEBI" id="CHEBI:15377"/>
        <dbReference type="ChEBI" id="CHEBI:15378"/>
        <dbReference type="ChEBI" id="CHEBI:29985"/>
        <dbReference type="ChEBI" id="CHEBI:30616"/>
        <dbReference type="ChEBI" id="CHEBI:43474"/>
        <dbReference type="ChEBI" id="CHEBI:58359"/>
        <dbReference type="ChEBI" id="CHEBI:147286"/>
        <dbReference type="ChEBI" id="CHEBI:147287"/>
        <dbReference type="ChEBI" id="CHEBI:456216"/>
        <dbReference type="EC" id="6.3.5.3"/>
    </reaction>
</comment>
<gene>
    <name evidence="6" type="primary">purS</name>
    <name evidence="7" type="ordered locus">Amico_1163</name>
</gene>
<dbReference type="InterPro" id="IPR003850">
    <property type="entry name" value="PurS"/>
</dbReference>
<dbReference type="GO" id="GO:0005737">
    <property type="term" value="C:cytoplasm"/>
    <property type="evidence" value="ECO:0007669"/>
    <property type="project" value="UniProtKB-SubCell"/>
</dbReference>
<proteinExistence type="inferred from homology"/>
<reference evidence="7 8" key="1">
    <citation type="journal article" date="2010" name="Stand. Genomic Sci.">
        <title>Complete genome sequence of Aminobacterium colombiense type strain (ALA-1).</title>
        <authorList>
            <person name="Chertkov O."/>
            <person name="Sikorski J."/>
            <person name="Brambilla E."/>
            <person name="Lapidus A."/>
            <person name="Copeland A."/>
            <person name="Glavina Del Rio T."/>
            <person name="Nolan M."/>
            <person name="Lucas S."/>
            <person name="Tice H."/>
            <person name="Cheng J.F."/>
            <person name="Han C."/>
            <person name="Detter J.C."/>
            <person name="Bruce D."/>
            <person name="Tapia R."/>
            <person name="Goodwin L."/>
            <person name="Pitluck S."/>
            <person name="Liolios K."/>
            <person name="Ivanova N."/>
            <person name="Mavromatis K."/>
            <person name="Ovchinnikova G."/>
            <person name="Pati A."/>
            <person name="Chen A."/>
            <person name="Palaniappan K."/>
            <person name="Land M."/>
            <person name="Hauser L."/>
            <person name="Chang Y.J."/>
            <person name="Jeffries C.D."/>
            <person name="Spring S."/>
            <person name="Rohde M."/>
            <person name="Goker M."/>
            <person name="Bristow J."/>
            <person name="Eisen J.A."/>
            <person name="Markowitz V."/>
            <person name="Hugenholtz P."/>
            <person name="Kyrpides N.C."/>
            <person name="Klenk H.P."/>
        </authorList>
    </citation>
    <scope>NUCLEOTIDE SEQUENCE [LARGE SCALE GENOMIC DNA]</scope>
    <source>
        <strain evidence="8">DSM 12261 / ALA-1</strain>
    </source>
</reference>
<dbReference type="SUPFAM" id="SSF82697">
    <property type="entry name" value="PurS-like"/>
    <property type="match status" value="1"/>
</dbReference>
<dbReference type="Proteomes" id="UP000002366">
    <property type="component" value="Chromosome"/>
</dbReference>
<dbReference type="HOGENOM" id="CLU_164833_3_1_0"/>
<dbReference type="EC" id="6.3.5.3" evidence="6"/>
<sequence>MTFNVKLLVYPKEEVLDSPGKAVAGSLLSLGYSSVKNVRIGRYIQLLINSDTAEEARQQVEKMCDDLLVNSLIEEFTIISVEA</sequence>
<comment type="similarity">
    <text evidence="6">Belongs to the PurS family.</text>
</comment>
<keyword evidence="4 6" id="KW-0658">Purine biosynthesis</keyword>
<dbReference type="InterPro" id="IPR036604">
    <property type="entry name" value="PurS-like_sf"/>
</dbReference>
<dbReference type="PANTHER" id="PTHR34696:SF1">
    <property type="entry name" value="PHOSPHORIBOSYLFORMYLGLYCINAMIDINE SYNTHASE SUBUNIT PURS"/>
    <property type="match status" value="1"/>
</dbReference>
<dbReference type="PANTHER" id="PTHR34696">
    <property type="entry name" value="PHOSPHORIBOSYLFORMYLGLYCINAMIDINE SYNTHASE SUBUNIT PURS"/>
    <property type="match status" value="1"/>
</dbReference>
<dbReference type="HAMAP" id="MF_01926">
    <property type="entry name" value="PurS"/>
    <property type="match status" value="1"/>
</dbReference>
<keyword evidence="5 6" id="KW-0067">ATP-binding</keyword>
<dbReference type="Pfam" id="PF02700">
    <property type="entry name" value="PurS"/>
    <property type="match status" value="1"/>
</dbReference>
<dbReference type="STRING" id="572547.Amico_1163"/>
<dbReference type="GO" id="GO:0006189">
    <property type="term" value="P:'de novo' IMP biosynthetic process"/>
    <property type="evidence" value="ECO:0007669"/>
    <property type="project" value="UniProtKB-UniRule"/>
</dbReference>
<dbReference type="GO" id="GO:0004642">
    <property type="term" value="F:phosphoribosylformylglycinamidine synthase activity"/>
    <property type="evidence" value="ECO:0007669"/>
    <property type="project" value="UniProtKB-UniRule"/>
</dbReference>
<dbReference type="AlphaFoldDB" id="D5EFF4"/>
<keyword evidence="2 6" id="KW-0436">Ligase</keyword>
<comment type="pathway">
    <text evidence="6">Purine metabolism; IMP biosynthesis via de novo pathway; 5-amino-1-(5-phospho-D-ribosyl)imidazole from N(2)-formyl-N(1)-(5-phospho-D-ribosyl)glycinamide: step 1/2.</text>
</comment>
<dbReference type="Gene3D" id="3.30.1280.10">
    <property type="entry name" value="Phosphoribosylformylglycinamidine synthase subunit PurS"/>
    <property type="match status" value="1"/>
</dbReference>